<feature type="transmembrane region" description="Helical" evidence="1">
    <location>
        <begin position="12"/>
        <end position="29"/>
    </location>
</feature>
<proteinExistence type="predicted"/>
<dbReference type="EMBL" id="PCWK01000014">
    <property type="protein sequence ID" value="PIR02778.1"/>
    <property type="molecule type" value="Genomic_DNA"/>
</dbReference>
<gene>
    <name evidence="2" type="ORF">COV62_00615</name>
</gene>
<dbReference type="Proteomes" id="UP000231139">
    <property type="component" value="Unassembled WGS sequence"/>
</dbReference>
<protein>
    <submittedName>
        <fullName evidence="2">Uncharacterized protein</fullName>
    </submittedName>
</protein>
<accession>A0A2H0N1L3</accession>
<evidence type="ECO:0000256" key="1">
    <source>
        <dbReference type="SAM" id="Phobius"/>
    </source>
</evidence>
<keyword evidence="1" id="KW-0472">Membrane</keyword>
<evidence type="ECO:0000313" key="2">
    <source>
        <dbReference type="EMBL" id="PIR02778.1"/>
    </source>
</evidence>
<comment type="caution">
    <text evidence="2">The sequence shown here is derived from an EMBL/GenBank/DDBJ whole genome shotgun (WGS) entry which is preliminary data.</text>
</comment>
<feature type="non-terminal residue" evidence="2">
    <location>
        <position position="126"/>
    </location>
</feature>
<organism evidence="2 3">
    <name type="scientific">Candidatus Nealsonbacteria bacterium CG11_big_fil_rev_8_21_14_0_20_35_11</name>
    <dbReference type="NCBI Taxonomy" id="1974713"/>
    <lineage>
        <taxon>Bacteria</taxon>
        <taxon>Candidatus Nealsoniibacteriota</taxon>
    </lineage>
</organism>
<reference evidence="2 3" key="1">
    <citation type="submission" date="2017-09" db="EMBL/GenBank/DDBJ databases">
        <title>Depth-based differentiation of microbial function through sediment-hosted aquifers and enrichment of novel symbionts in the deep terrestrial subsurface.</title>
        <authorList>
            <person name="Probst A.J."/>
            <person name="Ladd B."/>
            <person name="Jarett J.K."/>
            <person name="Geller-Mcgrath D.E."/>
            <person name="Sieber C.M."/>
            <person name="Emerson J.B."/>
            <person name="Anantharaman K."/>
            <person name="Thomas B.C."/>
            <person name="Malmstrom R."/>
            <person name="Stieglmeier M."/>
            <person name="Klingl A."/>
            <person name="Woyke T."/>
            <person name="Ryan C.M."/>
            <person name="Banfield J.F."/>
        </authorList>
    </citation>
    <scope>NUCLEOTIDE SEQUENCE [LARGE SCALE GENOMIC DNA]</scope>
    <source>
        <strain evidence="2">CG11_big_fil_rev_8_21_14_0_20_35_11</strain>
    </source>
</reference>
<dbReference type="AlphaFoldDB" id="A0A2H0N1L3"/>
<keyword evidence="1" id="KW-0812">Transmembrane</keyword>
<keyword evidence="1" id="KW-1133">Transmembrane helix</keyword>
<sequence>MEIKNKKVKKVLISWLLVSSLLFSLVLFYNKDNKKCEVSAQENGTVICGEEIPIGEALEETFELSGSIRDELFFIEQLFSQQIETAETMIDLANQCDINKCQPVCHFVSVPCGEEGEMCQVCQAEN</sequence>
<evidence type="ECO:0000313" key="3">
    <source>
        <dbReference type="Proteomes" id="UP000231139"/>
    </source>
</evidence>
<name>A0A2H0N1L3_9BACT</name>